<dbReference type="RefSeq" id="WP_076979291.1">
    <property type="nucleotide sequence ID" value="NZ_CP019124.1"/>
</dbReference>
<keyword evidence="2" id="KW-1185">Reference proteome</keyword>
<proteinExistence type="predicted"/>
<protein>
    <submittedName>
        <fullName evidence="1">Uncharacterized protein</fullName>
    </submittedName>
</protein>
<accession>A0A2M9DEA5</accession>
<dbReference type="AlphaFoldDB" id="A0A1U7DHB2"/>
<dbReference type="STRING" id="1267768.BV394_05670"/>
<accession>A0A1U7DHB2</accession>
<gene>
    <name evidence="1" type="ORF">BV394_05670</name>
</gene>
<reference evidence="1 2" key="1">
    <citation type="submission" date="2017-01" db="EMBL/GenBank/DDBJ databases">
        <title>Genomic analysis of Xuhuaishuia manganoxidans DY6-4.</title>
        <authorList>
            <person name="Wang X."/>
        </authorList>
    </citation>
    <scope>NUCLEOTIDE SEQUENCE [LARGE SCALE GENOMIC DNA]</scope>
    <source>
        <strain evidence="1 2">DY6-4</strain>
    </source>
</reference>
<dbReference type="EMBL" id="CP019124">
    <property type="protein sequence ID" value="APX89268.1"/>
    <property type="molecule type" value="Genomic_DNA"/>
</dbReference>
<evidence type="ECO:0000313" key="1">
    <source>
        <dbReference type="EMBL" id="APX89268.1"/>
    </source>
</evidence>
<evidence type="ECO:0000313" key="2">
    <source>
        <dbReference type="Proteomes" id="UP000187266"/>
    </source>
</evidence>
<organism evidence="1 2">
    <name type="scientific">Brevirhabdus pacifica</name>
    <dbReference type="NCBI Taxonomy" id="1267768"/>
    <lineage>
        <taxon>Bacteria</taxon>
        <taxon>Pseudomonadati</taxon>
        <taxon>Pseudomonadota</taxon>
        <taxon>Alphaproteobacteria</taxon>
        <taxon>Rhodobacterales</taxon>
        <taxon>Paracoccaceae</taxon>
        <taxon>Brevirhabdus</taxon>
    </lineage>
</organism>
<dbReference type="OrthoDB" id="7432673at2"/>
<dbReference type="Proteomes" id="UP000187266">
    <property type="component" value="Chromosome"/>
</dbReference>
<name>A0A1U7DHB2_9RHOB</name>
<sequence>MAGQIDRPDTSGLDVRAYPEVAKDGDGKLTIAVDSDHTIRELVGMKTIDAANGVFCSALEALGKGAEDVGGMASAMFAELEPTDAIEAMLVAQMTATHMAMTKAAGHMTHQTSLRLRESHEKAMVRLGRLFTYQMDALKKYRRKAQQVVRVERVTVNEGGQAIVGDVVKAGGR</sequence>